<dbReference type="InterPro" id="IPR036291">
    <property type="entry name" value="NAD(P)-bd_dom_sf"/>
</dbReference>
<protein>
    <recommendedName>
        <fullName evidence="3">NAD(P)-binding protein</fullName>
    </recommendedName>
</protein>
<organism evidence="1 2">
    <name type="scientific">Lithohypha guttulata</name>
    <dbReference type="NCBI Taxonomy" id="1690604"/>
    <lineage>
        <taxon>Eukaryota</taxon>
        <taxon>Fungi</taxon>
        <taxon>Dikarya</taxon>
        <taxon>Ascomycota</taxon>
        <taxon>Pezizomycotina</taxon>
        <taxon>Eurotiomycetes</taxon>
        <taxon>Chaetothyriomycetidae</taxon>
        <taxon>Chaetothyriales</taxon>
        <taxon>Trichomeriaceae</taxon>
        <taxon>Lithohypha</taxon>
    </lineage>
</organism>
<dbReference type="Proteomes" id="UP001345013">
    <property type="component" value="Unassembled WGS sequence"/>
</dbReference>
<comment type="caution">
    <text evidence="1">The sequence shown here is derived from an EMBL/GenBank/DDBJ whole genome shotgun (WGS) entry which is preliminary data.</text>
</comment>
<keyword evidence="2" id="KW-1185">Reference proteome</keyword>
<name>A0ABR0KJJ5_9EURO</name>
<dbReference type="CDD" id="cd12148">
    <property type="entry name" value="fungal_TF_MHR"/>
    <property type="match status" value="1"/>
</dbReference>
<evidence type="ECO:0000313" key="2">
    <source>
        <dbReference type="Proteomes" id="UP001345013"/>
    </source>
</evidence>
<dbReference type="Pfam" id="PF00106">
    <property type="entry name" value="adh_short"/>
    <property type="match status" value="1"/>
</dbReference>
<evidence type="ECO:0008006" key="3">
    <source>
        <dbReference type="Google" id="ProtNLM"/>
    </source>
</evidence>
<accession>A0ABR0KJJ5</accession>
<reference evidence="1 2" key="1">
    <citation type="submission" date="2023-08" db="EMBL/GenBank/DDBJ databases">
        <title>Black Yeasts Isolated from many extreme environments.</title>
        <authorList>
            <person name="Coleine C."/>
            <person name="Stajich J.E."/>
            <person name="Selbmann L."/>
        </authorList>
    </citation>
    <scope>NUCLEOTIDE SEQUENCE [LARGE SCALE GENOMIC DNA]</scope>
    <source>
        <strain evidence="1 2">CCFEE 5885</strain>
    </source>
</reference>
<dbReference type="InterPro" id="IPR002347">
    <property type="entry name" value="SDR_fam"/>
</dbReference>
<proteinExistence type="predicted"/>
<evidence type="ECO:0000313" key="1">
    <source>
        <dbReference type="EMBL" id="KAK5097404.1"/>
    </source>
</evidence>
<sequence>MRQQQPSIQRDDDIDHILPLAEVDSFQSGSTGIHSGQSTTADGAVTMNYFLARIQLAVIEGGVYDYLYSTRSQKRTPDDRAKALDSVACALEQWKASVPPEFSAATASQTVPLHLLPFISFLHSTSFMCAALINQAHAWNAKWSILPHLAPKAKVFDVSSGIAHIGPLPGVWAYAATKAANTKLFQYLQAENPELHVISIQPGVILTEINANTYFENQDDTNLPGHFQVWLASPEAEFLKGKFVWANWDLTRDRPLPNAQRPTLALASPSQIRLS</sequence>
<dbReference type="SUPFAM" id="SSF51735">
    <property type="entry name" value="NAD(P)-binding Rossmann-fold domains"/>
    <property type="match status" value="1"/>
</dbReference>
<dbReference type="Gene3D" id="3.40.50.720">
    <property type="entry name" value="NAD(P)-binding Rossmann-like Domain"/>
    <property type="match status" value="1"/>
</dbReference>
<dbReference type="EMBL" id="JAVRRG010000018">
    <property type="protein sequence ID" value="KAK5097404.1"/>
    <property type="molecule type" value="Genomic_DNA"/>
</dbReference>
<gene>
    <name evidence="1" type="ORF">LTR24_002274</name>
</gene>